<evidence type="ECO:0000256" key="9">
    <source>
        <dbReference type="ARBA" id="ARBA00022741"/>
    </source>
</evidence>
<dbReference type="CDD" id="cd00082">
    <property type="entry name" value="HisKA"/>
    <property type="match status" value="1"/>
</dbReference>
<dbReference type="SMART" id="SM00304">
    <property type="entry name" value="HAMP"/>
    <property type="match status" value="1"/>
</dbReference>
<evidence type="ECO:0000313" key="18">
    <source>
        <dbReference type="EMBL" id="CAB3762222.1"/>
    </source>
</evidence>
<dbReference type="RefSeq" id="WP_246355963.1">
    <property type="nucleotide sequence ID" value="NZ_CADIKH010000019.1"/>
</dbReference>
<feature type="transmembrane region" description="Helical" evidence="15">
    <location>
        <begin position="13"/>
        <end position="35"/>
    </location>
</feature>
<dbReference type="InterPro" id="IPR050980">
    <property type="entry name" value="2C_sensor_his_kinase"/>
</dbReference>
<keyword evidence="14 15" id="KW-0472">Membrane</keyword>
<keyword evidence="10 18" id="KW-0418">Kinase</keyword>
<feature type="domain" description="Histidine kinase" evidence="16">
    <location>
        <begin position="238"/>
        <end position="439"/>
    </location>
</feature>
<dbReference type="GO" id="GO:0005524">
    <property type="term" value="F:ATP binding"/>
    <property type="evidence" value="ECO:0007669"/>
    <property type="project" value="UniProtKB-KW"/>
</dbReference>
<dbReference type="PANTHER" id="PTHR44936">
    <property type="entry name" value="SENSOR PROTEIN CREC"/>
    <property type="match status" value="1"/>
</dbReference>
<dbReference type="InterPro" id="IPR005467">
    <property type="entry name" value="His_kinase_dom"/>
</dbReference>
<keyword evidence="19" id="KW-1185">Reference proteome</keyword>
<keyword evidence="13" id="KW-0902">Two-component regulatory system</keyword>
<dbReference type="SUPFAM" id="SSF47384">
    <property type="entry name" value="Homodimeric domain of signal transducing histidine kinase"/>
    <property type="match status" value="1"/>
</dbReference>
<evidence type="ECO:0000256" key="13">
    <source>
        <dbReference type="ARBA" id="ARBA00023012"/>
    </source>
</evidence>
<evidence type="ECO:0000256" key="8">
    <source>
        <dbReference type="ARBA" id="ARBA00022692"/>
    </source>
</evidence>
<evidence type="ECO:0000256" key="14">
    <source>
        <dbReference type="ARBA" id="ARBA00023136"/>
    </source>
</evidence>
<evidence type="ECO:0000259" key="17">
    <source>
        <dbReference type="PROSITE" id="PS50885"/>
    </source>
</evidence>
<dbReference type="Pfam" id="PF00672">
    <property type="entry name" value="HAMP"/>
    <property type="match status" value="1"/>
</dbReference>
<evidence type="ECO:0000256" key="7">
    <source>
        <dbReference type="ARBA" id="ARBA00022679"/>
    </source>
</evidence>
<keyword evidence="9" id="KW-0547">Nucleotide-binding</keyword>
<keyword evidence="12 15" id="KW-1133">Transmembrane helix</keyword>
<dbReference type="PRINTS" id="PR00344">
    <property type="entry name" value="BCTRLSENSOR"/>
</dbReference>
<reference evidence="18 19" key="1">
    <citation type="submission" date="2020-04" db="EMBL/GenBank/DDBJ databases">
        <authorList>
            <person name="De Canck E."/>
        </authorList>
    </citation>
    <scope>NUCLEOTIDE SEQUENCE [LARGE SCALE GENOMIC DNA]</scope>
    <source>
        <strain evidence="18 19">LMG 29542</strain>
    </source>
</reference>
<sequence>MNVSAWFRGPRTLFVRLTLIFFAGLAVAQFLAFWATMSERNDAQTAFMISNLERDVATAVALLDRVPAAERPEWLPRLMRRNYSFLLGPGVGGAPPDAKLSEQIAAAIERSIGTRFPVSVNAVPDTREHLQAHLRLSDGSPLTIDIRPVARIPLSYWLLVVLVIELVVIALCAWLAVRLATRPLNQLAMAADTLGPDMTTTRLPETGPAEVARAAKAFNAMQGRIGQYMKERIQILAAISHDLQTPITRMRIRTDLLDDEAERSKFQQDLTEMETLVREGVAYGRALHGAAEAPRRVDPDALLESLVSDYADAGAKVTLSGSIGAPIVTRPVALRRILANLLDNAVKFSGAGELKADVSNTMQITISVLDRGPGIPPDQLETVFQPFFRLEAEGQPRIGGNGLGLAIAKQLALAMNATLELKNRADGGLEATLVLERPIG</sequence>
<evidence type="ECO:0000256" key="6">
    <source>
        <dbReference type="ARBA" id="ARBA00022553"/>
    </source>
</evidence>
<dbReference type="Gene3D" id="3.30.565.10">
    <property type="entry name" value="Histidine kinase-like ATPase, C-terminal domain"/>
    <property type="match status" value="1"/>
</dbReference>
<dbReference type="GO" id="GO:0005886">
    <property type="term" value="C:plasma membrane"/>
    <property type="evidence" value="ECO:0007669"/>
    <property type="project" value="UniProtKB-SubCell"/>
</dbReference>
<evidence type="ECO:0000256" key="1">
    <source>
        <dbReference type="ARBA" id="ARBA00000085"/>
    </source>
</evidence>
<keyword evidence="8 15" id="KW-0812">Transmembrane</keyword>
<dbReference type="InterPro" id="IPR036890">
    <property type="entry name" value="HATPase_C_sf"/>
</dbReference>
<keyword evidence="4" id="KW-1003">Cell membrane</keyword>
<dbReference type="InterPro" id="IPR003660">
    <property type="entry name" value="HAMP_dom"/>
</dbReference>
<evidence type="ECO:0000256" key="3">
    <source>
        <dbReference type="ARBA" id="ARBA00012438"/>
    </source>
</evidence>
<dbReference type="InterPro" id="IPR036097">
    <property type="entry name" value="HisK_dim/P_sf"/>
</dbReference>
<dbReference type="PANTHER" id="PTHR44936:SF5">
    <property type="entry name" value="SENSOR HISTIDINE KINASE ENVZ"/>
    <property type="match status" value="1"/>
</dbReference>
<evidence type="ECO:0000256" key="2">
    <source>
        <dbReference type="ARBA" id="ARBA00004429"/>
    </source>
</evidence>
<dbReference type="InterPro" id="IPR003594">
    <property type="entry name" value="HATPase_dom"/>
</dbReference>
<keyword evidence="11" id="KW-0067">ATP-binding</keyword>
<dbReference type="SMART" id="SM00387">
    <property type="entry name" value="HATPase_c"/>
    <property type="match status" value="1"/>
</dbReference>
<dbReference type="PROSITE" id="PS50109">
    <property type="entry name" value="HIS_KIN"/>
    <property type="match status" value="1"/>
</dbReference>
<name>A0A6J5EAP5_9BURK</name>
<feature type="transmembrane region" description="Helical" evidence="15">
    <location>
        <begin position="156"/>
        <end position="177"/>
    </location>
</feature>
<dbReference type="Pfam" id="PF02518">
    <property type="entry name" value="HATPase_c"/>
    <property type="match status" value="1"/>
</dbReference>
<dbReference type="SUPFAM" id="SSF55874">
    <property type="entry name" value="ATPase domain of HSP90 chaperone/DNA topoisomerase II/histidine kinase"/>
    <property type="match status" value="1"/>
</dbReference>
<protein>
    <recommendedName>
        <fullName evidence="3">histidine kinase</fullName>
        <ecNumber evidence="3">2.7.13.3</ecNumber>
    </recommendedName>
</protein>
<dbReference type="InterPro" id="IPR004358">
    <property type="entry name" value="Sig_transdc_His_kin-like_C"/>
</dbReference>
<evidence type="ECO:0000256" key="5">
    <source>
        <dbReference type="ARBA" id="ARBA00022519"/>
    </source>
</evidence>
<comment type="catalytic activity">
    <reaction evidence="1">
        <text>ATP + protein L-histidine = ADP + protein N-phospho-L-histidine.</text>
        <dbReference type="EC" id="2.7.13.3"/>
    </reaction>
</comment>
<comment type="subcellular location">
    <subcellularLocation>
        <location evidence="2">Cell inner membrane</location>
        <topology evidence="2">Multi-pass membrane protein</topology>
    </subcellularLocation>
</comment>
<evidence type="ECO:0000256" key="10">
    <source>
        <dbReference type="ARBA" id="ARBA00022777"/>
    </source>
</evidence>
<organism evidence="18 19">
    <name type="scientific">Paraburkholderia humisilvae</name>
    <dbReference type="NCBI Taxonomy" id="627669"/>
    <lineage>
        <taxon>Bacteria</taxon>
        <taxon>Pseudomonadati</taxon>
        <taxon>Pseudomonadota</taxon>
        <taxon>Betaproteobacteria</taxon>
        <taxon>Burkholderiales</taxon>
        <taxon>Burkholderiaceae</taxon>
        <taxon>Paraburkholderia</taxon>
    </lineage>
</organism>
<keyword evidence="5" id="KW-0997">Cell inner membrane</keyword>
<evidence type="ECO:0000256" key="4">
    <source>
        <dbReference type="ARBA" id="ARBA00022475"/>
    </source>
</evidence>
<gene>
    <name evidence="18" type="primary">sasA_18</name>
    <name evidence="18" type="ORF">LMG29542_04302</name>
</gene>
<dbReference type="GO" id="GO:0000155">
    <property type="term" value="F:phosphorelay sensor kinase activity"/>
    <property type="evidence" value="ECO:0007669"/>
    <property type="project" value="InterPro"/>
</dbReference>
<dbReference type="PROSITE" id="PS50885">
    <property type="entry name" value="HAMP"/>
    <property type="match status" value="1"/>
</dbReference>
<proteinExistence type="predicted"/>
<evidence type="ECO:0000256" key="12">
    <source>
        <dbReference type="ARBA" id="ARBA00022989"/>
    </source>
</evidence>
<dbReference type="Proteomes" id="UP000494363">
    <property type="component" value="Unassembled WGS sequence"/>
</dbReference>
<dbReference type="EC" id="2.7.13.3" evidence="3"/>
<evidence type="ECO:0000256" key="15">
    <source>
        <dbReference type="SAM" id="Phobius"/>
    </source>
</evidence>
<dbReference type="AlphaFoldDB" id="A0A6J5EAP5"/>
<dbReference type="Gene3D" id="1.10.287.130">
    <property type="match status" value="1"/>
</dbReference>
<dbReference type="CDD" id="cd06225">
    <property type="entry name" value="HAMP"/>
    <property type="match status" value="1"/>
</dbReference>
<keyword evidence="7 18" id="KW-0808">Transferase</keyword>
<feature type="domain" description="HAMP" evidence="17">
    <location>
        <begin position="178"/>
        <end position="230"/>
    </location>
</feature>
<evidence type="ECO:0000259" key="16">
    <source>
        <dbReference type="PROSITE" id="PS50109"/>
    </source>
</evidence>
<evidence type="ECO:0000313" key="19">
    <source>
        <dbReference type="Proteomes" id="UP000494363"/>
    </source>
</evidence>
<accession>A0A6J5EAP5</accession>
<evidence type="ECO:0000256" key="11">
    <source>
        <dbReference type="ARBA" id="ARBA00022840"/>
    </source>
</evidence>
<keyword evidence="6" id="KW-0597">Phosphoprotein</keyword>
<dbReference type="EMBL" id="CADIKH010000019">
    <property type="protein sequence ID" value="CAB3762222.1"/>
    <property type="molecule type" value="Genomic_DNA"/>
</dbReference>
<dbReference type="InterPro" id="IPR003661">
    <property type="entry name" value="HisK_dim/P_dom"/>
</dbReference>